<evidence type="ECO:0000256" key="2">
    <source>
        <dbReference type="ARBA" id="ARBA00006274"/>
    </source>
</evidence>
<sequence>MPRRVNGTKQPNGITPSASTPAVGSILRDQESRHDSRNNTMGRPPRGRSLVADRDDPEYIKEMQRPAAIQEDLSQMGRRKRVQEILESKEFLNELEEIITRQESSVDRPSIDPQYLSTLQRLSHLTLPRTSRGSSINLHGLGTSAPIIPIADLGSGAKYSLHERIYRNKLATLYRLVDLFQWSQGIYNHITVRLTEETEIAAGKPVEVLINPFGLLYHEITASSLIKIDLNGDVIDRGSTRLGVNQAGYVLHSAIHEARPDVRCVLHLHTSVVSAVSSMKCGLLPICQEAIIIGPVAYHDYQGIVSAEEEKASIVRDLGDKNVILLRNHGFVVCGESIEDALHLAFHMIIACETQIRAARAGIENLIIPDDKAIQRAYHTARQGGGGVNRLQNGNTKGSMSNSVSEGGGWKIGELEWEAWMRVLDSTGYHTGHIYRQPLLKSIYFGQQPSTSTLSDIASPPSTSALGKLNETSPEAVTAHRLALLKKEQERTRWLNSPNSYQKIEILETGTDRPKRITKWIQDYSNPESSKSTPVKIHTAHQFSPFGTDPREFKQKQRKLKEERISGTIGAGPRSQVLDSLTHEDVAFLKQSADSENVGPSDHLVIIGTASKGIIDREHQHNAMVYRSLYAPNPFSGESDEDIQRYMKEVEVKSRSRSTPALLKVNSSMSPPAQRHTLEDSSDNVSLMQAHRSLKCIEGEEQQNASKLADARSKSVTSPRSNADYTLVTVFDADGNKSPRTVHWPLSNSSKQRSDKKLAFIPILLPIRMLRPPKMGRPKRKGEASSHLQGGKSSA</sequence>
<protein>
    <submittedName>
        <fullName evidence="6">Adducin-related protein 1</fullName>
    </submittedName>
</protein>
<accession>A0AAD4R856</accession>
<feature type="compositionally biased region" description="Polar residues" evidence="4">
    <location>
        <begin position="7"/>
        <end position="22"/>
    </location>
</feature>
<dbReference type="InterPro" id="IPR051017">
    <property type="entry name" value="Aldolase-II_Adducin_sf"/>
</dbReference>
<dbReference type="NCBIfam" id="NF005451">
    <property type="entry name" value="PRK07044.1"/>
    <property type="match status" value="1"/>
</dbReference>
<feature type="compositionally biased region" description="Polar residues" evidence="4">
    <location>
        <begin position="786"/>
        <end position="795"/>
    </location>
</feature>
<dbReference type="GO" id="GO:0005886">
    <property type="term" value="C:plasma membrane"/>
    <property type="evidence" value="ECO:0007669"/>
    <property type="project" value="UniProtKB-SubCell"/>
</dbReference>
<organism evidence="6 7">
    <name type="scientific">Ditylenchus destructor</name>
    <dbReference type="NCBI Taxonomy" id="166010"/>
    <lineage>
        <taxon>Eukaryota</taxon>
        <taxon>Metazoa</taxon>
        <taxon>Ecdysozoa</taxon>
        <taxon>Nematoda</taxon>
        <taxon>Chromadorea</taxon>
        <taxon>Rhabditida</taxon>
        <taxon>Tylenchina</taxon>
        <taxon>Tylenchomorpha</taxon>
        <taxon>Sphaerularioidea</taxon>
        <taxon>Anguinidae</taxon>
        <taxon>Anguininae</taxon>
        <taxon>Ditylenchus</taxon>
    </lineage>
</organism>
<evidence type="ECO:0000259" key="5">
    <source>
        <dbReference type="SMART" id="SM01007"/>
    </source>
</evidence>
<feature type="region of interest" description="Disordered" evidence="4">
    <location>
        <begin position="385"/>
        <end position="405"/>
    </location>
</feature>
<evidence type="ECO:0000256" key="3">
    <source>
        <dbReference type="ARBA" id="ARBA00023203"/>
    </source>
</evidence>
<dbReference type="EMBL" id="JAKKPZ010000010">
    <property type="protein sequence ID" value="KAI1716178.1"/>
    <property type="molecule type" value="Genomic_DNA"/>
</dbReference>
<comment type="caution">
    <text evidence="6">The sequence shown here is derived from an EMBL/GenBank/DDBJ whole genome shotgun (WGS) entry which is preliminary data.</text>
</comment>
<evidence type="ECO:0000313" key="6">
    <source>
        <dbReference type="EMBL" id="KAI1716178.1"/>
    </source>
</evidence>
<dbReference type="InterPro" id="IPR001303">
    <property type="entry name" value="Aldolase_II/adducin_N"/>
</dbReference>
<evidence type="ECO:0000256" key="1">
    <source>
        <dbReference type="ARBA" id="ARBA00004413"/>
    </source>
</evidence>
<evidence type="ECO:0000313" key="7">
    <source>
        <dbReference type="Proteomes" id="UP001201812"/>
    </source>
</evidence>
<feature type="compositionally biased region" description="Basic and acidic residues" evidence="4">
    <location>
        <begin position="28"/>
        <end position="37"/>
    </location>
</feature>
<dbReference type="SMART" id="SM01007">
    <property type="entry name" value="Aldolase_II"/>
    <property type="match status" value="1"/>
</dbReference>
<feature type="region of interest" description="Disordered" evidence="4">
    <location>
        <begin position="1"/>
        <end position="59"/>
    </location>
</feature>
<dbReference type="Proteomes" id="UP001201812">
    <property type="component" value="Unassembled WGS sequence"/>
</dbReference>
<comment type="similarity">
    <text evidence="2">Belongs to the aldolase class II family. Adducin subfamily.</text>
</comment>
<keyword evidence="3" id="KW-0009">Actin-binding</keyword>
<gene>
    <name evidence="6" type="ORF">DdX_07211</name>
</gene>
<dbReference type="SUPFAM" id="SSF53639">
    <property type="entry name" value="AraD/HMP-PK domain-like"/>
    <property type="match status" value="1"/>
</dbReference>
<dbReference type="FunFam" id="3.40.225.10:FF:000013">
    <property type="entry name" value="Class II aldolase"/>
    <property type="match status" value="1"/>
</dbReference>
<comment type="subcellular location">
    <subcellularLocation>
        <location evidence="1">Cell membrane</location>
        <topology evidence="1">Peripheral membrane protein</topology>
        <orientation evidence="1">Cytoplasmic side</orientation>
    </subcellularLocation>
</comment>
<dbReference type="GO" id="GO:0014069">
    <property type="term" value="C:postsynaptic density"/>
    <property type="evidence" value="ECO:0007669"/>
    <property type="project" value="TreeGrafter"/>
</dbReference>
<dbReference type="GO" id="GO:0005856">
    <property type="term" value="C:cytoskeleton"/>
    <property type="evidence" value="ECO:0007669"/>
    <property type="project" value="TreeGrafter"/>
</dbReference>
<feature type="domain" description="Class II aldolase/adducin N-terminal" evidence="5">
    <location>
        <begin position="168"/>
        <end position="356"/>
    </location>
</feature>
<dbReference type="PANTHER" id="PTHR10672">
    <property type="entry name" value="ADDUCIN"/>
    <property type="match status" value="1"/>
</dbReference>
<evidence type="ECO:0000256" key="4">
    <source>
        <dbReference type="SAM" id="MobiDB-lite"/>
    </source>
</evidence>
<feature type="region of interest" description="Disordered" evidence="4">
    <location>
        <begin position="700"/>
        <end position="720"/>
    </location>
</feature>
<keyword evidence="7" id="KW-1185">Reference proteome</keyword>
<dbReference type="PANTHER" id="PTHR10672:SF3">
    <property type="entry name" value="PROTEIN HU-LI TAI SHAO"/>
    <property type="match status" value="1"/>
</dbReference>
<dbReference type="AlphaFoldDB" id="A0AAD4R856"/>
<dbReference type="Gene3D" id="3.40.225.10">
    <property type="entry name" value="Class II aldolase/adducin N-terminal domain"/>
    <property type="match status" value="1"/>
</dbReference>
<proteinExistence type="inferred from homology"/>
<dbReference type="GO" id="GO:0051015">
    <property type="term" value="F:actin filament binding"/>
    <property type="evidence" value="ECO:0007669"/>
    <property type="project" value="TreeGrafter"/>
</dbReference>
<name>A0AAD4R856_9BILA</name>
<reference evidence="6" key="1">
    <citation type="submission" date="2022-01" db="EMBL/GenBank/DDBJ databases">
        <title>Genome Sequence Resource for Two Populations of Ditylenchus destructor, the Migratory Endoparasitic Phytonematode.</title>
        <authorList>
            <person name="Zhang H."/>
            <person name="Lin R."/>
            <person name="Xie B."/>
        </authorList>
    </citation>
    <scope>NUCLEOTIDE SEQUENCE</scope>
    <source>
        <strain evidence="6">BazhouSP</strain>
    </source>
</reference>
<feature type="region of interest" description="Disordered" evidence="4">
    <location>
        <begin position="770"/>
        <end position="795"/>
    </location>
</feature>
<dbReference type="Pfam" id="PF00596">
    <property type="entry name" value="Aldolase_II"/>
    <property type="match status" value="1"/>
</dbReference>
<dbReference type="InterPro" id="IPR036409">
    <property type="entry name" value="Aldolase_II/adducin_N_sf"/>
</dbReference>
<feature type="compositionally biased region" description="Polar residues" evidence="4">
    <location>
        <begin position="390"/>
        <end position="405"/>
    </location>
</feature>